<protein>
    <submittedName>
        <fullName evidence="2">Uncharacterized protein</fullName>
    </submittedName>
</protein>
<keyword evidence="3" id="KW-1185">Reference proteome</keyword>
<name>A0ABT1XBA3_9PROT</name>
<comment type="caution">
    <text evidence="2">The sequence shown here is derived from an EMBL/GenBank/DDBJ whole genome shotgun (WGS) entry which is preliminary data.</text>
</comment>
<gene>
    <name evidence="2" type="ORF">NRP21_21855</name>
</gene>
<feature type="chain" id="PRO_5046270519" evidence="1">
    <location>
        <begin position="28"/>
        <end position="195"/>
    </location>
</feature>
<dbReference type="Proteomes" id="UP001524642">
    <property type="component" value="Unassembled WGS sequence"/>
</dbReference>
<feature type="signal peptide" evidence="1">
    <location>
        <begin position="1"/>
        <end position="27"/>
    </location>
</feature>
<keyword evidence="1" id="KW-0732">Signal</keyword>
<proteinExistence type="predicted"/>
<reference evidence="2 3" key="1">
    <citation type="submission" date="2022-06" db="EMBL/GenBank/DDBJ databases">
        <title>Roseomonas CN29.</title>
        <authorList>
            <person name="Cheng Y."/>
            <person name="He X."/>
        </authorList>
    </citation>
    <scope>NUCLEOTIDE SEQUENCE [LARGE SCALE GENOMIC DNA]</scope>
    <source>
        <strain evidence="2 3">CN29</strain>
    </source>
</reference>
<evidence type="ECO:0000313" key="2">
    <source>
        <dbReference type="EMBL" id="MCR0984708.1"/>
    </source>
</evidence>
<organism evidence="2 3">
    <name type="scientific">Roseomonas populi</name>
    <dbReference type="NCBI Taxonomy" id="3121582"/>
    <lineage>
        <taxon>Bacteria</taxon>
        <taxon>Pseudomonadati</taxon>
        <taxon>Pseudomonadota</taxon>
        <taxon>Alphaproteobacteria</taxon>
        <taxon>Acetobacterales</taxon>
        <taxon>Roseomonadaceae</taxon>
        <taxon>Roseomonas</taxon>
    </lineage>
</organism>
<evidence type="ECO:0000256" key="1">
    <source>
        <dbReference type="SAM" id="SignalP"/>
    </source>
</evidence>
<evidence type="ECO:0000313" key="3">
    <source>
        <dbReference type="Proteomes" id="UP001524642"/>
    </source>
</evidence>
<dbReference type="RefSeq" id="WP_257718363.1">
    <property type="nucleotide sequence ID" value="NZ_JANJOU010000023.1"/>
</dbReference>
<sequence length="195" mass="19897">MPYPTARAARRPVLLALLALAPLPARAAAPLTEETAAAMGSFMQICARVLTGGDSAGAAREAGFAALPADKAAAVLRGGEGQVLVARGASVGAMVLVLARRPVACSLRLQRMDVETAEPLFVRLAERAARPGLTVTRAFDGSVPVPGAGAARQITYRLSTGQAGRPDIALAFTGDADPKAGTQGVLTFGTVAPRR</sequence>
<accession>A0ABT1XBA3</accession>
<dbReference type="NCBIfam" id="NF047650">
    <property type="entry name" value="lipo_NMCC_0638"/>
    <property type="match status" value="1"/>
</dbReference>
<dbReference type="EMBL" id="JANJOU010000023">
    <property type="protein sequence ID" value="MCR0984708.1"/>
    <property type="molecule type" value="Genomic_DNA"/>
</dbReference>